<feature type="domain" description="Gcp-like" evidence="1">
    <location>
        <begin position="26"/>
        <end position="151"/>
    </location>
</feature>
<dbReference type="CDD" id="cd24032">
    <property type="entry name" value="ASKHA_NBD_TsaB"/>
    <property type="match status" value="1"/>
</dbReference>
<dbReference type="InterPro" id="IPR022496">
    <property type="entry name" value="T6A_TsaB"/>
</dbReference>
<comment type="caution">
    <text evidence="2">The sequence shown here is derived from an EMBL/GenBank/DDBJ whole genome shotgun (WGS) entry which is preliminary data.</text>
</comment>
<reference evidence="2 3" key="1">
    <citation type="journal article" date="2015" name="Stand. Genomic Sci.">
        <title>Genomic Encyclopedia of Bacterial and Archaeal Type Strains, Phase III: the genomes of soil and plant-associated and newly described type strains.</title>
        <authorList>
            <person name="Whitman W.B."/>
            <person name="Woyke T."/>
            <person name="Klenk H.P."/>
            <person name="Zhou Y."/>
            <person name="Lilburn T.G."/>
            <person name="Beck B.J."/>
            <person name="De Vos P."/>
            <person name="Vandamme P."/>
            <person name="Eisen J.A."/>
            <person name="Garrity G."/>
            <person name="Hugenholtz P."/>
            <person name="Kyrpides N.C."/>
        </authorList>
    </citation>
    <scope>NUCLEOTIDE SEQUENCE [LARGE SCALE GENOMIC DNA]</scope>
    <source>
        <strain evidence="2 3">CGMCC 1.7271</strain>
    </source>
</reference>
<dbReference type="Pfam" id="PF00814">
    <property type="entry name" value="TsaD"/>
    <property type="match status" value="1"/>
</dbReference>
<accession>A0A562SRN9</accession>
<dbReference type="PANTHER" id="PTHR11735">
    <property type="entry name" value="TRNA N6-ADENOSINE THREONYLCARBAMOYLTRANSFERASE"/>
    <property type="match status" value="1"/>
</dbReference>
<protein>
    <submittedName>
        <fullName evidence="2">tRNA threonylcarbamoyladenosine biosynthesis protein TsaB</fullName>
    </submittedName>
</protein>
<dbReference type="SUPFAM" id="SSF53067">
    <property type="entry name" value="Actin-like ATPase domain"/>
    <property type="match status" value="2"/>
</dbReference>
<dbReference type="GO" id="GO:0002949">
    <property type="term" value="P:tRNA threonylcarbamoyladenosine modification"/>
    <property type="evidence" value="ECO:0007669"/>
    <property type="project" value="InterPro"/>
</dbReference>
<dbReference type="PANTHER" id="PTHR11735:SF11">
    <property type="entry name" value="TRNA THREONYLCARBAMOYLADENOSINE BIOSYNTHESIS PROTEIN TSAB"/>
    <property type="match status" value="1"/>
</dbReference>
<evidence type="ECO:0000313" key="3">
    <source>
        <dbReference type="Proteomes" id="UP000316167"/>
    </source>
</evidence>
<organism evidence="2 3">
    <name type="scientific">Lacibacter cauensis</name>
    <dbReference type="NCBI Taxonomy" id="510947"/>
    <lineage>
        <taxon>Bacteria</taxon>
        <taxon>Pseudomonadati</taxon>
        <taxon>Bacteroidota</taxon>
        <taxon>Chitinophagia</taxon>
        <taxon>Chitinophagales</taxon>
        <taxon>Chitinophagaceae</taxon>
        <taxon>Lacibacter</taxon>
    </lineage>
</organism>
<proteinExistence type="predicted"/>
<evidence type="ECO:0000259" key="1">
    <source>
        <dbReference type="Pfam" id="PF00814"/>
    </source>
</evidence>
<sequence>MALLLCIDSSTTHASVAVAKDAVLLGIKTSASQKEHASFLQPAIQNLLLELGQELKQLDAIAVTTGPGSYTGLRVAMATAKGLSFALNIPLIGIPTTLVMSAAAREQLTEEAGFVLCPMIDARRMEVFTAIYSPQLELLSPITPKVLDAGSYEQELAKTPVYFFGDGAAKWQNICTSTNARFISTNWNSKHMIAISERYYSQKQFLSLAYSAPEYGKGFHFGNQ</sequence>
<dbReference type="GO" id="GO:0005829">
    <property type="term" value="C:cytosol"/>
    <property type="evidence" value="ECO:0007669"/>
    <property type="project" value="TreeGrafter"/>
</dbReference>
<name>A0A562SRN9_9BACT</name>
<evidence type="ECO:0000313" key="2">
    <source>
        <dbReference type="EMBL" id="TWI83486.1"/>
    </source>
</evidence>
<dbReference type="RefSeq" id="WP_158637349.1">
    <property type="nucleotide sequence ID" value="NZ_VLLE01000003.1"/>
</dbReference>
<dbReference type="OrthoDB" id="9784166at2"/>
<dbReference type="AlphaFoldDB" id="A0A562SRN9"/>
<dbReference type="EMBL" id="VLLE01000003">
    <property type="protein sequence ID" value="TWI83486.1"/>
    <property type="molecule type" value="Genomic_DNA"/>
</dbReference>
<dbReference type="Gene3D" id="3.30.420.40">
    <property type="match status" value="2"/>
</dbReference>
<keyword evidence="3" id="KW-1185">Reference proteome</keyword>
<dbReference type="InterPro" id="IPR043129">
    <property type="entry name" value="ATPase_NBD"/>
</dbReference>
<gene>
    <name evidence="2" type="ORF">IQ13_1598</name>
</gene>
<dbReference type="Proteomes" id="UP000316167">
    <property type="component" value="Unassembled WGS sequence"/>
</dbReference>
<dbReference type="NCBIfam" id="TIGR03725">
    <property type="entry name" value="T6A_YeaZ"/>
    <property type="match status" value="1"/>
</dbReference>
<dbReference type="InterPro" id="IPR000905">
    <property type="entry name" value="Gcp-like_dom"/>
</dbReference>